<dbReference type="SUPFAM" id="SSF54495">
    <property type="entry name" value="UBC-like"/>
    <property type="match status" value="1"/>
</dbReference>
<feature type="region of interest" description="Disordered" evidence="1">
    <location>
        <begin position="91"/>
        <end position="110"/>
    </location>
</feature>
<gene>
    <name evidence="3" type="ORF">C2E21_4089</name>
</gene>
<dbReference type="PANTHER" id="PTHR12292">
    <property type="entry name" value="RWD DOMAIN-CONTAINING PROTEIN"/>
    <property type="match status" value="1"/>
</dbReference>
<comment type="caution">
    <text evidence="3">The sequence shown here is derived from an EMBL/GenBank/DDBJ whole genome shotgun (WGS) entry which is preliminary data.</text>
</comment>
<dbReference type="Pfam" id="PF05773">
    <property type="entry name" value="RWD"/>
    <property type="match status" value="1"/>
</dbReference>
<sequence>MGQVWRVVVAPQAEDGEEMEIPIKVEVVFAHTPTYPEEPPLLKARGLQGISDADVGTLQGVLEEALQENLGMAMVYTLITTAQEWVQDKSSTLAVPSADPEAEERRRRDAEEARLAEIRAHGHAVTPEAFAEWKARFDAEMALQRAKLDGEKSEDRKNRLSGKQWFLQQEAQHIEIEEPELEADEEDGEEDRENWAYGEEEEEDIDFDEEDEDEDDEDLLDELLASKAS</sequence>
<dbReference type="Proteomes" id="UP000239899">
    <property type="component" value="Unassembled WGS sequence"/>
</dbReference>
<proteinExistence type="predicted"/>
<dbReference type="OrthoDB" id="277175at2759"/>
<evidence type="ECO:0000313" key="3">
    <source>
        <dbReference type="EMBL" id="PRW56981.1"/>
    </source>
</evidence>
<dbReference type="EMBL" id="LHPG02000007">
    <property type="protein sequence ID" value="PRW56981.1"/>
    <property type="molecule type" value="Genomic_DNA"/>
</dbReference>
<dbReference type="InterPro" id="IPR006575">
    <property type="entry name" value="RWD_dom"/>
</dbReference>
<dbReference type="PROSITE" id="PS50908">
    <property type="entry name" value="RWD"/>
    <property type="match status" value="1"/>
</dbReference>
<name>A0A2P6TSD8_CHLSO</name>
<dbReference type="InterPro" id="IPR016135">
    <property type="entry name" value="UBQ-conjugating_enzyme/RWD"/>
</dbReference>
<dbReference type="AlphaFoldDB" id="A0A2P6TSD8"/>
<evidence type="ECO:0000259" key="2">
    <source>
        <dbReference type="PROSITE" id="PS50908"/>
    </source>
</evidence>
<reference evidence="3 4" key="1">
    <citation type="journal article" date="2018" name="Plant J.">
        <title>Genome sequences of Chlorella sorokiniana UTEX 1602 and Micractinium conductrix SAG 241.80: implications to maltose excretion by a green alga.</title>
        <authorList>
            <person name="Arriola M.B."/>
            <person name="Velmurugan N."/>
            <person name="Zhang Y."/>
            <person name="Plunkett M.H."/>
            <person name="Hondzo H."/>
            <person name="Barney B.M."/>
        </authorList>
    </citation>
    <scope>NUCLEOTIDE SEQUENCE [LARGE SCALE GENOMIC DNA]</scope>
    <source>
        <strain evidence="4">UTEX 1602</strain>
    </source>
</reference>
<feature type="region of interest" description="Disordered" evidence="1">
    <location>
        <begin position="169"/>
        <end position="229"/>
    </location>
</feature>
<dbReference type="Gene3D" id="3.10.110.10">
    <property type="entry name" value="Ubiquitin Conjugating Enzyme"/>
    <property type="match status" value="1"/>
</dbReference>
<accession>A0A2P6TSD8</accession>
<evidence type="ECO:0000313" key="4">
    <source>
        <dbReference type="Proteomes" id="UP000239899"/>
    </source>
</evidence>
<feature type="compositionally biased region" description="Acidic residues" evidence="1">
    <location>
        <begin position="177"/>
        <end position="221"/>
    </location>
</feature>
<organism evidence="3 4">
    <name type="scientific">Chlorella sorokiniana</name>
    <name type="common">Freshwater green alga</name>
    <dbReference type="NCBI Taxonomy" id="3076"/>
    <lineage>
        <taxon>Eukaryota</taxon>
        <taxon>Viridiplantae</taxon>
        <taxon>Chlorophyta</taxon>
        <taxon>core chlorophytes</taxon>
        <taxon>Trebouxiophyceae</taxon>
        <taxon>Chlorellales</taxon>
        <taxon>Chlorellaceae</taxon>
        <taxon>Chlorella clade</taxon>
        <taxon>Chlorella</taxon>
    </lineage>
</organism>
<dbReference type="STRING" id="3076.A0A2P6TSD8"/>
<feature type="domain" description="RWD" evidence="2">
    <location>
        <begin position="1"/>
        <end position="89"/>
    </location>
</feature>
<evidence type="ECO:0000256" key="1">
    <source>
        <dbReference type="SAM" id="MobiDB-lite"/>
    </source>
</evidence>
<dbReference type="CDD" id="cd23823">
    <property type="entry name" value="RWD_GCN2"/>
    <property type="match status" value="1"/>
</dbReference>
<dbReference type="InterPro" id="IPR040213">
    <property type="entry name" value="GIR2-like"/>
</dbReference>
<protein>
    <submittedName>
        <fullName evidence="3">RWD domain-containing 1</fullName>
    </submittedName>
</protein>
<keyword evidence="4" id="KW-1185">Reference proteome</keyword>